<dbReference type="InterPro" id="IPR050520">
    <property type="entry name" value="INO80/SWR1_helicase"/>
</dbReference>
<evidence type="ECO:0000256" key="12">
    <source>
        <dbReference type="SAM" id="Coils"/>
    </source>
</evidence>
<feature type="domain" description="DBINO" evidence="15">
    <location>
        <begin position="232"/>
        <end position="357"/>
    </location>
</feature>
<feature type="coiled-coil region" evidence="12">
    <location>
        <begin position="313"/>
        <end position="343"/>
    </location>
</feature>
<dbReference type="FunFam" id="3.40.50.10810:FF:000006">
    <property type="entry name" value="Putative DNA helicase INO80"/>
    <property type="match status" value="1"/>
</dbReference>
<keyword evidence="8 11" id="KW-0238">DNA-binding</keyword>
<dbReference type="InterPro" id="IPR038718">
    <property type="entry name" value="SNF2-like_sf"/>
</dbReference>
<dbReference type="GO" id="GO:0006281">
    <property type="term" value="P:DNA repair"/>
    <property type="evidence" value="ECO:0007669"/>
    <property type="project" value="UniProtKB-UniRule"/>
</dbReference>
<evidence type="ECO:0000313" key="17">
    <source>
        <dbReference type="Proteomes" id="UP000472277"/>
    </source>
</evidence>
<comment type="subcellular location">
    <subcellularLocation>
        <location evidence="1 11">Nucleus</location>
    </subcellularLocation>
</comment>
<comment type="domain">
    <text evidence="11">The DBINO region is involved in binding to DNA.</text>
</comment>
<reference evidence="16" key="3">
    <citation type="submission" date="2025-09" db="UniProtKB">
        <authorList>
            <consortium name="Ensembl"/>
        </authorList>
    </citation>
    <scope>IDENTIFICATION</scope>
</reference>
<reference evidence="16" key="2">
    <citation type="submission" date="2025-08" db="UniProtKB">
        <authorList>
            <consortium name="Ensembl"/>
        </authorList>
    </citation>
    <scope>IDENTIFICATION</scope>
</reference>
<dbReference type="GO" id="GO:0006338">
    <property type="term" value="P:chromatin remodeling"/>
    <property type="evidence" value="ECO:0007669"/>
    <property type="project" value="UniProtKB-UniRule"/>
</dbReference>
<feature type="domain" description="Helicase ATP-binding" evidence="14">
    <location>
        <begin position="483"/>
        <end position="654"/>
    </location>
</feature>
<keyword evidence="10" id="KW-0539">Nucleus</keyword>
<dbReference type="EC" id="3.6.4.-" evidence="11"/>
<dbReference type="PROSITE" id="PS51192">
    <property type="entry name" value="HELICASE_ATP_BIND_1"/>
    <property type="match status" value="1"/>
</dbReference>
<dbReference type="AlphaFoldDB" id="A0A673XJ84"/>
<feature type="compositionally biased region" description="Basic residues" evidence="13">
    <location>
        <begin position="174"/>
        <end position="186"/>
    </location>
</feature>
<evidence type="ECO:0000256" key="8">
    <source>
        <dbReference type="ARBA" id="ARBA00023125"/>
    </source>
</evidence>
<comment type="subunit">
    <text evidence="11">Component of the INO80 chromatin-remodeling complex.</text>
</comment>
<dbReference type="Gene3D" id="3.40.50.300">
    <property type="entry name" value="P-loop containing nucleotide triphosphate hydrolases"/>
    <property type="match status" value="1"/>
</dbReference>
<dbReference type="InterPro" id="IPR014001">
    <property type="entry name" value="Helicase_ATP-bd"/>
</dbReference>
<organism evidence="16 17">
    <name type="scientific">Salmo trutta</name>
    <name type="common">Brown trout</name>
    <dbReference type="NCBI Taxonomy" id="8032"/>
    <lineage>
        <taxon>Eukaryota</taxon>
        <taxon>Metazoa</taxon>
        <taxon>Chordata</taxon>
        <taxon>Craniata</taxon>
        <taxon>Vertebrata</taxon>
        <taxon>Euteleostomi</taxon>
        <taxon>Actinopterygii</taxon>
        <taxon>Neopterygii</taxon>
        <taxon>Teleostei</taxon>
        <taxon>Protacanthopterygii</taxon>
        <taxon>Salmoniformes</taxon>
        <taxon>Salmonidae</taxon>
        <taxon>Salmoninae</taxon>
        <taxon>Salmo</taxon>
    </lineage>
</organism>
<keyword evidence="4" id="KW-0547">Nucleotide-binding</keyword>
<dbReference type="InterPro" id="IPR000330">
    <property type="entry name" value="SNF2_N"/>
</dbReference>
<comment type="catalytic activity">
    <reaction evidence="11">
        <text>ATP + H2O = ADP + phosphate + H(+)</text>
        <dbReference type="Rhea" id="RHEA:13065"/>
        <dbReference type="ChEBI" id="CHEBI:15377"/>
        <dbReference type="ChEBI" id="CHEBI:15378"/>
        <dbReference type="ChEBI" id="CHEBI:30616"/>
        <dbReference type="ChEBI" id="CHEBI:43474"/>
        <dbReference type="ChEBI" id="CHEBI:456216"/>
    </reaction>
</comment>
<dbReference type="FunFam" id="3.40.50.300:FF:003788">
    <property type="entry name" value="INO80 complex subunit"/>
    <property type="match status" value="1"/>
</dbReference>
<dbReference type="GeneTree" id="ENSGT00900000141110"/>
<evidence type="ECO:0000256" key="13">
    <source>
        <dbReference type="SAM" id="MobiDB-lite"/>
    </source>
</evidence>
<keyword evidence="17" id="KW-1185">Reference proteome</keyword>
<dbReference type="GO" id="GO:0005524">
    <property type="term" value="F:ATP binding"/>
    <property type="evidence" value="ECO:0007669"/>
    <property type="project" value="UniProtKB-UniRule"/>
</dbReference>
<dbReference type="InterPro" id="IPR020838">
    <property type="entry name" value="DBINO"/>
</dbReference>
<evidence type="ECO:0000256" key="10">
    <source>
        <dbReference type="ARBA" id="ARBA00023242"/>
    </source>
</evidence>
<dbReference type="Pfam" id="PF00176">
    <property type="entry name" value="SNF2-rel_dom"/>
    <property type="match status" value="1"/>
</dbReference>
<sequence length="1055" mass="121678">MASGAGQTEADDGAAWSSSGLAKPLHLQHLERSLRLDSFLRQTASVFNRDLSSGQTGKWAVFRAEHKEDKASLYNFSKLKKSRKWLKSILLSDDTSESDTEDSDFSLSREELQDMLRLHQFTREHQNKFHNDRELQQYQYYSTGLLSSQDPFYEQQRHLLGPKKKKIKEEKKFKGKLKKGKRKKKRGEGEFSGEGRPHVTKIFAKFSHDAPLPMLKKKHLTVEQLNARRRKVWLTIAKKECPKAFKQKASAKNFVLTNAKKLAHQCMREVRRAAIQAQKNCKETLPRARRLTKEMTLYWKKYEKVEKEHRKRAEKEALEQRKLDEEMREAKRQQRKLNFLITQTELYAHFMGGKGPGEEDGGEEDILNKLDDTNSHRQMTVGGGLMVNVGQEDYDSEYYKSQALRNAKEAYEIHQARTRLFDEEAKDSRCASLHQASGGSGSGFGESYSLSNPSIQAGEDIPQPTIFNGKLKGYQLKGMNWLANLYEQGINGILADEMGLGKTVQSIALLGHLAERDNIWGPFLIISPASTLNNWHQEFTRFVPKFKVLPYWGNPHDRKVIRKFWSQKTLYTQNAPFHVVITSYQLVVQDVKYFQRVKWQYMVLDEAQALKSSTSVRWKILLQFQCRNRLLLTGTPIQNTMAELWALLHFIMPTLFDSHEEFNEWFSKDIESHAENKSAIDENQLSRLHMILKPFMLRRIKKDVENELSDKIEILTYCQLTCRQRLLYRALRNKISIEDLLQSSMGSSQQAHSTTSSLMNLVMQFRKVCNHPDLFERQETRSPFHMSLRPYIMSKFLYRHGLTHTTTHTHSRNKVLQVLLSPFSPDHIHQSLFHRKGDHEGSCFSFLRFIDVSPAEMFNVMLQGTLVRWLALFLSLKAAYRLYQRRLWGLEEEEGGEGDGGRIGGGGEEEGSGRPRSQCLSRRGLILWLDRPTAFPNTHTSTVTAVPMERYCDDRSAEYEWQETRAGGGMAAKQCFLYGSPDLASDWMSRANTFYPRCPGGVMALYPRHGWSYIRIPGTETQCGLQAVNQRNQEGSWENLGQGFRQSCHCQTSAS</sequence>
<dbReference type="GO" id="GO:0003677">
    <property type="term" value="F:DNA binding"/>
    <property type="evidence" value="ECO:0007669"/>
    <property type="project" value="UniProtKB-UniRule"/>
</dbReference>
<evidence type="ECO:0000313" key="16">
    <source>
        <dbReference type="Ensembl" id="ENSSTUP00000024309.1"/>
    </source>
</evidence>
<keyword evidence="7 11" id="KW-0067">ATP-binding</keyword>
<keyword evidence="5 11" id="KW-0227">DNA damage</keyword>
<keyword evidence="6 11" id="KW-0378">Hydrolase</keyword>
<evidence type="ECO:0000256" key="1">
    <source>
        <dbReference type="ARBA" id="ARBA00004123"/>
    </source>
</evidence>
<dbReference type="SUPFAM" id="SSF52540">
    <property type="entry name" value="P-loop containing nucleoside triphosphate hydrolases"/>
    <property type="match status" value="2"/>
</dbReference>
<dbReference type="Ensembl" id="ENSSTUT00000025499.1">
    <property type="protein sequence ID" value="ENSSTUP00000024309.1"/>
    <property type="gene ID" value="ENSSTUG00000009359.1"/>
</dbReference>
<name>A0A673XJ84_SALTR</name>
<evidence type="ECO:0000256" key="6">
    <source>
        <dbReference type="ARBA" id="ARBA00022801"/>
    </source>
</evidence>
<evidence type="ECO:0000259" key="15">
    <source>
        <dbReference type="PROSITE" id="PS51413"/>
    </source>
</evidence>
<keyword evidence="12" id="KW-0175">Coiled coil</keyword>
<keyword evidence="9 11" id="KW-0234">DNA repair</keyword>
<evidence type="ECO:0000256" key="2">
    <source>
        <dbReference type="ARBA" id="ARBA00007025"/>
    </source>
</evidence>
<evidence type="ECO:0000256" key="4">
    <source>
        <dbReference type="ARBA" id="ARBA00022741"/>
    </source>
</evidence>
<dbReference type="Gene3D" id="3.40.50.10810">
    <property type="entry name" value="Tandem AAA-ATPase domain"/>
    <property type="match status" value="1"/>
</dbReference>
<dbReference type="InterPro" id="IPR027417">
    <property type="entry name" value="P-loop_NTPase"/>
</dbReference>
<dbReference type="PROSITE" id="PS51413">
    <property type="entry name" value="DBINO"/>
    <property type="match status" value="1"/>
</dbReference>
<gene>
    <name evidence="16" type="primary">INO80</name>
    <name evidence="16" type="synonym">ino80</name>
</gene>
<comment type="similarity">
    <text evidence="2 11">Belongs to the SNF2/RAD54 helicase family.</text>
</comment>
<proteinExistence type="inferred from homology"/>
<feature type="region of interest" description="Disordered" evidence="13">
    <location>
        <begin position="894"/>
        <end position="918"/>
    </location>
</feature>
<dbReference type="Pfam" id="PF13892">
    <property type="entry name" value="DBINO"/>
    <property type="match status" value="1"/>
</dbReference>
<dbReference type="GO" id="GO:0016887">
    <property type="term" value="F:ATP hydrolysis activity"/>
    <property type="evidence" value="ECO:0007669"/>
    <property type="project" value="TreeGrafter"/>
</dbReference>
<evidence type="ECO:0000256" key="5">
    <source>
        <dbReference type="ARBA" id="ARBA00022763"/>
    </source>
</evidence>
<feature type="region of interest" description="Disordered" evidence="13">
    <location>
        <begin position="174"/>
        <end position="194"/>
    </location>
</feature>
<dbReference type="Proteomes" id="UP000472277">
    <property type="component" value="Chromosome 1"/>
</dbReference>
<dbReference type="SMART" id="SM00487">
    <property type="entry name" value="DEXDc"/>
    <property type="match status" value="1"/>
</dbReference>
<evidence type="ECO:0000256" key="9">
    <source>
        <dbReference type="ARBA" id="ARBA00023204"/>
    </source>
</evidence>
<evidence type="ECO:0000256" key="3">
    <source>
        <dbReference type="ARBA" id="ARBA00019805"/>
    </source>
</evidence>
<dbReference type="PANTHER" id="PTHR45685:SF2">
    <property type="entry name" value="CHROMATIN-REMODELING ATPASE INO80"/>
    <property type="match status" value="1"/>
</dbReference>
<dbReference type="PANTHER" id="PTHR45685">
    <property type="entry name" value="HELICASE SRCAP-RELATED"/>
    <property type="match status" value="1"/>
</dbReference>
<dbReference type="GO" id="GO:0042393">
    <property type="term" value="F:histone binding"/>
    <property type="evidence" value="ECO:0007669"/>
    <property type="project" value="TreeGrafter"/>
</dbReference>
<evidence type="ECO:0000256" key="11">
    <source>
        <dbReference type="RuleBase" id="RU368001"/>
    </source>
</evidence>
<comment type="function">
    <text evidence="11">ATPase component of the INO80 complex which remodels chromatin by shifting nucleosomes and is involved in DNA repair.</text>
</comment>
<protein>
    <recommendedName>
        <fullName evidence="3 11">Chromatin-remodeling ATPase INO80</fullName>
        <ecNumber evidence="11">3.6.4.-</ecNumber>
    </recommendedName>
</protein>
<evidence type="ECO:0000259" key="14">
    <source>
        <dbReference type="PROSITE" id="PS51192"/>
    </source>
</evidence>
<accession>A0A673XJ84</accession>
<reference evidence="16" key="1">
    <citation type="submission" date="2021-04" db="EMBL/GenBank/DDBJ databases">
        <authorList>
            <consortium name="Wellcome Sanger Institute Data Sharing"/>
        </authorList>
    </citation>
    <scope>NUCLEOTIDE SEQUENCE [LARGE SCALE GENOMIC DNA]</scope>
</reference>
<evidence type="ECO:0000256" key="7">
    <source>
        <dbReference type="ARBA" id="ARBA00022840"/>
    </source>
</evidence>
<dbReference type="GO" id="GO:0031011">
    <property type="term" value="C:Ino80 complex"/>
    <property type="evidence" value="ECO:0007669"/>
    <property type="project" value="UniProtKB-UniRule"/>
</dbReference>